<feature type="transmembrane region" description="Helical" evidence="8">
    <location>
        <begin position="186"/>
        <end position="206"/>
    </location>
</feature>
<dbReference type="Pfam" id="PF03023">
    <property type="entry name" value="MurJ"/>
    <property type="match status" value="1"/>
</dbReference>
<evidence type="ECO:0000256" key="1">
    <source>
        <dbReference type="ARBA" id="ARBA00004651"/>
    </source>
</evidence>
<feature type="transmembrane region" description="Helical" evidence="8">
    <location>
        <begin position="341"/>
        <end position="360"/>
    </location>
</feature>
<feature type="transmembrane region" description="Helical" evidence="8">
    <location>
        <begin position="415"/>
        <end position="435"/>
    </location>
</feature>
<keyword evidence="5" id="KW-0573">Peptidoglycan synthesis</keyword>
<feature type="transmembrane region" description="Helical" evidence="8">
    <location>
        <begin position="218"/>
        <end position="241"/>
    </location>
</feature>
<feature type="transmembrane region" description="Helical" evidence="8">
    <location>
        <begin position="39"/>
        <end position="61"/>
    </location>
</feature>
<feature type="transmembrane region" description="Helical" evidence="8">
    <location>
        <begin position="301"/>
        <end position="320"/>
    </location>
</feature>
<proteinExistence type="predicted"/>
<feature type="transmembrane region" description="Helical" evidence="8">
    <location>
        <begin position="109"/>
        <end position="131"/>
    </location>
</feature>
<feature type="transmembrane region" description="Helical" evidence="8">
    <location>
        <begin position="262"/>
        <end position="281"/>
    </location>
</feature>
<dbReference type="RefSeq" id="WP_225978348.1">
    <property type="nucleotide sequence ID" value="NZ_BJFL01000010.1"/>
</dbReference>
<dbReference type="GO" id="GO:0009252">
    <property type="term" value="P:peptidoglycan biosynthetic process"/>
    <property type="evidence" value="ECO:0007669"/>
    <property type="project" value="UniProtKB-KW"/>
</dbReference>
<dbReference type="InterPro" id="IPR051050">
    <property type="entry name" value="Lipid_II_flippase_MurJ/MviN"/>
</dbReference>
<dbReference type="NCBIfam" id="TIGR01695">
    <property type="entry name" value="murJ_mviN"/>
    <property type="match status" value="1"/>
</dbReference>
<evidence type="ECO:0000256" key="8">
    <source>
        <dbReference type="SAM" id="Phobius"/>
    </source>
</evidence>
<feature type="transmembrane region" description="Helical" evidence="8">
    <location>
        <begin position="151"/>
        <end position="174"/>
    </location>
</feature>
<evidence type="ECO:0000256" key="2">
    <source>
        <dbReference type="ARBA" id="ARBA00022475"/>
    </source>
</evidence>
<keyword evidence="4" id="KW-0133">Cell shape</keyword>
<dbReference type="GO" id="GO:0005886">
    <property type="term" value="C:plasma membrane"/>
    <property type="evidence" value="ECO:0007669"/>
    <property type="project" value="UniProtKB-SubCell"/>
</dbReference>
<comment type="caution">
    <text evidence="9">The sequence shown here is derived from an EMBL/GenBank/DDBJ whole genome shotgun (WGS) entry which is preliminary data.</text>
</comment>
<keyword evidence="3 8" id="KW-0812">Transmembrane</keyword>
<dbReference type="CDD" id="cd13123">
    <property type="entry name" value="MATE_MurJ_like"/>
    <property type="match status" value="1"/>
</dbReference>
<organism evidence="9 10">
    <name type="scientific">Gandjariella thermophila</name>
    <dbReference type="NCBI Taxonomy" id="1931992"/>
    <lineage>
        <taxon>Bacteria</taxon>
        <taxon>Bacillati</taxon>
        <taxon>Actinomycetota</taxon>
        <taxon>Actinomycetes</taxon>
        <taxon>Pseudonocardiales</taxon>
        <taxon>Pseudonocardiaceae</taxon>
        <taxon>Gandjariella</taxon>
    </lineage>
</organism>
<evidence type="ECO:0000256" key="3">
    <source>
        <dbReference type="ARBA" id="ARBA00022692"/>
    </source>
</evidence>
<feature type="transmembrane region" description="Helical" evidence="8">
    <location>
        <begin position="475"/>
        <end position="500"/>
    </location>
</feature>
<comment type="subcellular location">
    <subcellularLocation>
        <location evidence="1">Cell membrane</location>
        <topology evidence="1">Multi-pass membrane protein</topology>
    </subcellularLocation>
</comment>
<dbReference type="PANTHER" id="PTHR47019">
    <property type="entry name" value="LIPID II FLIPPASE MURJ"/>
    <property type="match status" value="1"/>
</dbReference>
<keyword evidence="2" id="KW-1003">Cell membrane</keyword>
<dbReference type="GO" id="GO:0034204">
    <property type="term" value="P:lipid translocation"/>
    <property type="evidence" value="ECO:0007669"/>
    <property type="project" value="TreeGrafter"/>
</dbReference>
<feature type="transmembrane region" description="Helical" evidence="8">
    <location>
        <begin position="380"/>
        <end position="403"/>
    </location>
</feature>
<evidence type="ECO:0000313" key="10">
    <source>
        <dbReference type="Proteomes" id="UP000298860"/>
    </source>
</evidence>
<keyword evidence="10" id="KW-1185">Reference proteome</keyword>
<evidence type="ECO:0000256" key="6">
    <source>
        <dbReference type="ARBA" id="ARBA00022989"/>
    </source>
</evidence>
<feature type="transmembrane region" description="Helical" evidence="8">
    <location>
        <begin position="512"/>
        <end position="536"/>
    </location>
</feature>
<reference evidence="10" key="1">
    <citation type="submission" date="2019-04" db="EMBL/GenBank/DDBJ databases">
        <title>Draft genome sequence of Pseudonocardiaceae bacterium SL3-2-4.</title>
        <authorList>
            <person name="Ningsih F."/>
            <person name="Yokota A."/>
            <person name="Sakai Y."/>
            <person name="Nanatani K."/>
            <person name="Yabe S."/>
            <person name="Oetari A."/>
            <person name="Sjamsuridzal W."/>
        </authorList>
    </citation>
    <scope>NUCLEOTIDE SEQUENCE [LARGE SCALE GENOMIC DNA]</scope>
    <source>
        <strain evidence="10">SL3-2-4</strain>
    </source>
</reference>
<dbReference type="AlphaFoldDB" id="A0A4D4J930"/>
<dbReference type="GO" id="GO:0015648">
    <property type="term" value="F:lipid-linked peptidoglycan transporter activity"/>
    <property type="evidence" value="ECO:0007669"/>
    <property type="project" value="TreeGrafter"/>
</dbReference>
<keyword evidence="6 8" id="KW-1133">Transmembrane helix</keyword>
<dbReference type="PANTHER" id="PTHR47019:SF1">
    <property type="entry name" value="LIPID II FLIPPASE MURJ"/>
    <property type="match status" value="1"/>
</dbReference>
<dbReference type="GO" id="GO:0008360">
    <property type="term" value="P:regulation of cell shape"/>
    <property type="evidence" value="ECO:0007669"/>
    <property type="project" value="UniProtKB-KW"/>
</dbReference>
<gene>
    <name evidence="9" type="primary">mviN</name>
    <name evidence="9" type="ORF">GTS_25520</name>
</gene>
<evidence type="ECO:0000256" key="5">
    <source>
        <dbReference type="ARBA" id="ARBA00022984"/>
    </source>
</evidence>
<protein>
    <submittedName>
        <fullName evidence="9">Lipid II flippase MurJ</fullName>
    </submittedName>
</protein>
<dbReference type="Proteomes" id="UP000298860">
    <property type="component" value="Unassembled WGS sequence"/>
</dbReference>
<name>A0A4D4J930_9PSEU</name>
<feature type="transmembrane region" description="Helical" evidence="8">
    <location>
        <begin position="73"/>
        <end position="93"/>
    </location>
</feature>
<sequence length="553" mass="58140">MSDDTTATIVIEQVIPSDGHGDETPSLARASGSMAIATLFSRITGFVSKLVIAWLIGFSVINDSYTIANTLPNQVFELLIGGVLTSVVIPLLVRAQDDPDGGVLYTQKLLTVGLVVLAAGTVVSIAAAPLIVRMFIDSSAGQSNPELATAFAYLLLPEIFFYGLGALLGAILNAKNVFGPPAWAPVLNNLVVIVTAAVYYVAPGTISLNPVRMGDAKLLILGLGTTLGIVVQALVLVPPLLRLGFPLRWRWGWDSRLSEFGGLALWVLGYVAVSQVGYVVVNRVATAGEPGGVTIYSYSWLLLQVPYGVLGVSLLTAIMPRMSRAAADGDTQGVIDHLAHGSRLTAVMLVPISALMTVLGPSLSDALFSLGKGGADAGRLGLALTASAFGLLPFSVTLLQLRVFYALKDARTPTLIMIIMIAVKVPLSYLCPVLLSPDAIVFGLVFVNSLSFVVGVVVGEVWLRARLGRTGTRGVLVCTGKTLIASVWGSAAALLVSQLADRVLPNWPAANAWLSLLVGGTLGMVCAFGMMAVLGVDELRPVMNRITRLAARR</sequence>
<keyword evidence="7 8" id="KW-0472">Membrane</keyword>
<evidence type="ECO:0000256" key="4">
    <source>
        <dbReference type="ARBA" id="ARBA00022960"/>
    </source>
</evidence>
<dbReference type="EMBL" id="BJFL01000010">
    <property type="protein sequence ID" value="GDY30919.1"/>
    <property type="molecule type" value="Genomic_DNA"/>
</dbReference>
<dbReference type="PRINTS" id="PR01806">
    <property type="entry name" value="VIRFACTRMVIN"/>
</dbReference>
<accession>A0A4D4J930</accession>
<dbReference type="InterPro" id="IPR004268">
    <property type="entry name" value="MurJ"/>
</dbReference>
<feature type="transmembrane region" description="Helical" evidence="8">
    <location>
        <begin position="441"/>
        <end position="463"/>
    </location>
</feature>
<evidence type="ECO:0000256" key="7">
    <source>
        <dbReference type="ARBA" id="ARBA00023136"/>
    </source>
</evidence>
<evidence type="ECO:0000313" key="9">
    <source>
        <dbReference type="EMBL" id="GDY30919.1"/>
    </source>
</evidence>